<accession>A0A5C4WNB6</accession>
<protein>
    <submittedName>
        <fullName evidence="1">Uncharacterized protein</fullName>
    </submittedName>
</protein>
<reference evidence="1 2" key="1">
    <citation type="submission" date="2019-10" db="EMBL/GenBank/DDBJ databases">
        <title>Nonomuraea sp. nov., isolated from Phyllanthus amarus.</title>
        <authorList>
            <person name="Klykleung N."/>
            <person name="Tanasupawat S."/>
        </authorList>
    </citation>
    <scope>NUCLEOTIDE SEQUENCE [LARGE SCALE GENOMIC DNA]</scope>
    <source>
        <strain evidence="1 2">PA1-10</strain>
    </source>
</reference>
<comment type="caution">
    <text evidence="1">The sequence shown here is derived from an EMBL/GenBank/DDBJ whole genome shotgun (WGS) entry which is preliminary data.</text>
</comment>
<organism evidence="1 2">
    <name type="scientific">Nonomuraea phyllanthi</name>
    <dbReference type="NCBI Taxonomy" id="2219224"/>
    <lineage>
        <taxon>Bacteria</taxon>
        <taxon>Bacillati</taxon>
        <taxon>Actinomycetota</taxon>
        <taxon>Actinomycetes</taxon>
        <taxon>Streptosporangiales</taxon>
        <taxon>Streptosporangiaceae</taxon>
        <taxon>Nonomuraea</taxon>
    </lineage>
</organism>
<name>A0A5C4WNB6_9ACTN</name>
<dbReference type="EMBL" id="VDLX02000005">
    <property type="protein sequence ID" value="KAB8194852.1"/>
    <property type="molecule type" value="Genomic_DNA"/>
</dbReference>
<evidence type="ECO:0000313" key="2">
    <source>
        <dbReference type="Proteomes" id="UP000312512"/>
    </source>
</evidence>
<keyword evidence="2" id="KW-1185">Reference proteome</keyword>
<dbReference type="Proteomes" id="UP000312512">
    <property type="component" value="Unassembled WGS sequence"/>
</dbReference>
<proteinExistence type="predicted"/>
<sequence>MPVFFLVSGYANAVSPASERRRGGDVAGWLLSRSGRLLRPTTALALVAAGGALIAHLAGAATLHHLRTRPPPGTNRRGHEPPVRS</sequence>
<gene>
    <name evidence="1" type="ORF">FH608_017005</name>
</gene>
<evidence type="ECO:0000313" key="1">
    <source>
        <dbReference type="EMBL" id="KAB8194852.1"/>
    </source>
</evidence>
<dbReference type="AlphaFoldDB" id="A0A5C4WNB6"/>
<dbReference type="RefSeq" id="WP_139631444.1">
    <property type="nucleotide sequence ID" value="NZ_VDLX02000005.1"/>
</dbReference>